<protein>
    <recommendedName>
        <fullName evidence="3">AP2/ERF domain-containing protein</fullName>
    </recommendedName>
</protein>
<evidence type="ECO:0000313" key="1">
    <source>
        <dbReference type="EMBL" id="HCL04398.1"/>
    </source>
</evidence>
<gene>
    <name evidence="1" type="ORF">DHW61_18650</name>
</gene>
<evidence type="ECO:0008006" key="3">
    <source>
        <dbReference type="Google" id="ProtNLM"/>
    </source>
</evidence>
<evidence type="ECO:0000313" key="2">
    <source>
        <dbReference type="Proteomes" id="UP000262969"/>
    </source>
</evidence>
<reference evidence="1 2" key="1">
    <citation type="journal article" date="2018" name="Nat. Biotechnol.">
        <title>A standardized bacterial taxonomy based on genome phylogeny substantially revises the tree of life.</title>
        <authorList>
            <person name="Parks D.H."/>
            <person name="Chuvochina M."/>
            <person name="Waite D.W."/>
            <person name="Rinke C."/>
            <person name="Skarshewski A."/>
            <person name="Chaumeil P.A."/>
            <person name="Hugenholtz P."/>
        </authorList>
    </citation>
    <scope>NUCLEOTIDE SEQUENCE [LARGE SCALE GENOMIC DNA]</scope>
    <source>
        <strain evidence="1">UBA11728</strain>
    </source>
</reference>
<proteinExistence type="predicted"/>
<sequence>MPLPGVYVANKKNGETYYRSSITFKNKHISLGSFDTEKAAHVAYQSALKILNKKKGIKKSIPTADAFYALRSPITFDKWIMLLNFRDNGIYCRNPIYLQNKYFLYYLDEHTPLKFDADDLFYYMDHRIMKRGGHLFVSDFGMQVNILSRYGIKNFAVAGRDYRFVNGDSTDFRYGNIKIINRYHGVRKTVVKGQELYTTRIHINGDYIVGKYGSEVEAAIAYNKAASLLKSKGLKKDFPENYIEGVNDITYAKLYNNLRISKKLRDLGDFN</sequence>
<accession>A0A3D2XDI7</accession>
<dbReference type="GO" id="GO:0003677">
    <property type="term" value="F:DNA binding"/>
    <property type="evidence" value="ECO:0007669"/>
    <property type="project" value="InterPro"/>
</dbReference>
<dbReference type="InterPro" id="IPR016177">
    <property type="entry name" value="DNA-bd_dom_sf"/>
</dbReference>
<name>A0A3D2XDI7_9FIRM</name>
<dbReference type="Proteomes" id="UP000262969">
    <property type="component" value="Unassembled WGS sequence"/>
</dbReference>
<dbReference type="SUPFAM" id="SSF54171">
    <property type="entry name" value="DNA-binding domain"/>
    <property type="match status" value="1"/>
</dbReference>
<comment type="caution">
    <text evidence="1">The sequence shown here is derived from an EMBL/GenBank/DDBJ whole genome shotgun (WGS) entry which is preliminary data.</text>
</comment>
<dbReference type="EMBL" id="DPVV01000612">
    <property type="protein sequence ID" value="HCL04398.1"/>
    <property type="molecule type" value="Genomic_DNA"/>
</dbReference>
<dbReference type="AlphaFoldDB" id="A0A3D2XDI7"/>
<organism evidence="1 2">
    <name type="scientific">Lachnoclostridium phytofermentans</name>
    <dbReference type="NCBI Taxonomy" id="66219"/>
    <lineage>
        <taxon>Bacteria</taxon>
        <taxon>Bacillati</taxon>
        <taxon>Bacillota</taxon>
        <taxon>Clostridia</taxon>
        <taxon>Lachnospirales</taxon>
        <taxon>Lachnospiraceae</taxon>
    </lineage>
</organism>